<proteinExistence type="predicted"/>
<organism evidence="1">
    <name type="scientific">Homalodisca liturata</name>
    <dbReference type="NCBI Taxonomy" id="320908"/>
    <lineage>
        <taxon>Eukaryota</taxon>
        <taxon>Metazoa</taxon>
        <taxon>Ecdysozoa</taxon>
        <taxon>Arthropoda</taxon>
        <taxon>Hexapoda</taxon>
        <taxon>Insecta</taxon>
        <taxon>Pterygota</taxon>
        <taxon>Neoptera</taxon>
        <taxon>Paraneoptera</taxon>
        <taxon>Hemiptera</taxon>
        <taxon>Auchenorrhyncha</taxon>
        <taxon>Membracoidea</taxon>
        <taxon>Cicadellidae</taxon>
        <taxon>Cicadellinae</taxon>
        <taxon>Proconiini</taxon>
        <taxon>Homalodisca</taxon>
    </lineage>
</organism>
<gene>
    <name evidence="1" type="ORF">g.57851</name>
</gene>
<reference evidence="1" key="1">
    <citation type="submission" date="2015-11" db="EMBL/GenBank/DDBJ databases">
        <title>De novo transcriptome assembly of four potential Pierce s Disease insect vectors from Arizona vineyards.</title>
        <authorList>
            <person name="Tassone E.E."/>
        </authorList>
    </citation>
    <scope>NUCLEOTIDE SEQUENCE</scope>
</reference>
<dbReference type="AlphaFoldDB" id="A0A1B6JBB6"/>
<sequence length="111" mass="12734">MLKAALNKTKRFSSNQLFIESNILTIRQLYIRNVMVYTYRHREAVLGLTTHRYSTRAAVGGGVRAPVIEMTVNLTNAYYMASTLYRRLPPVIRDLRAEPTGLFKRLVITSN</sequence>
<evidence type="ECO:0000313" key="1">
    <source>
        <dbReference type="EMBL" id="JAS96560.1"/>
    </source>
</evidence>
<dbReference type="EMBL" id="GECU01011146">
    <property type="protein sequence ID" value="JAS96560.1"/>
    <property type="molecule type" value="Transcribed_RNA"/>
</dbReference>
<accession>A0A1B6JBB6</accession>
<protein>
    <submittedName>
        <fullName evidence="1">Uncharacterized protein</fullName>
    </submittedName>
</protein>
<name>A0A1B6JBB6_9HEMI</name>